<feature type="disulfide bond" evidence="12">
    <location>
        <begin position="1724"/>
        <end position="1733"/>
    </location>
</feature>
<dbReference type="InterPro" id="IPR013032">
    <property type="entry name" value="EGF-like_CS"/>
</dbReference>
<feature type="domain" description="EGF-like" evidence="16">
    <location>
        <begin position="3630"/>
        <end position="3665"/>
    </location>
</feature>
<dbReference type="PROSITE" id="PS00010">
    <property type="entry name" value="ASX_HYDROXYL"/>
    <property type="match status" value="7"/>
</dbReference>
<evidence type="ECO:0000313" key="20">
    <source>
        <dbReference type="Proteomes" id="UP000245119"/>
    </source>
</evidence>
<feature type="domain" description="CUB" evidence="15">
    <location>
        <begin position="370"/>
        <end position="475"/>
    </location>
</feature>
<dbReference type="GO" id="GO:0003008">
    <property type="term" value="P:system process"/>
    <property type="evidence" value="ECO:0007669"/>
    <property type="project" value="UniProtKB-ARBA"/>
</dbReference>
<evidence type="ECO:0000256" key="6">
    <source>
        <dbReference type="ARBA" id="ARBA00022737"/>
    </source>
</evidence>
<evidence type="ECO:0000256" key="4">
    <source>
        <dbReference type="ARBA" id="ARBA00022692"/>
    </source>
</evidence>
<keyword evidence="20" id="KW-1185">Reference proteome</keyword>
<dbReference type="Gene3D" id="2.10.50.10">
    <property type="entry name" value="Tumor Necrosis Factor Receptor, subunit A, domain 2"/>
    <property type="match status" value="13"/>
</dbReference>
<keyword evidence="5" id="KW-0732">Signal</keyword>
<dbReference type="FunFam" id="2.10.25.10:FF:000095">
    <property type="entry name" value="Notch, isoform B"/>
    <property type="match status" value="1"/>
</dbReference>
<evidence type="ECO:0000313" key="19">
    <source>
        <dbReference type="EMBL" id="PVD37497.1"/>
    </source>
</evidence>
<dbReference type="OrthoDB" id="6153301at2759"/>
<evidence type="ECO:0000256" key="10">
    <source>
        <dbReference type="ARBA" id="ARBA00023157"/>
    </source>
</evidence>
<name>A0A2T7PVT5_POMCA</name>
<keyword evidence="2" id="KW-1003">Cell membrane</keyword>
<dbReference type="Gene3D" id="2.10.70.10">
    <property type="entry name" value="Complement Module, domain 1"/>
    <property type="match status" value="5"/>
</dbReference>
<comment type="caution">
    <text evidence="12">Lacks conserved residue(s) required for the propagation of feature annotation.</text>
</comment>
<dbReference type="SUPFAM" id="SSF57196">
    <property type="entry name" value="EGF/Laminin"/>
    <property type="match status" value="12"/>
</dbReference>
<dbReference type="GO" id="GO:0023052">
    <property type="term" value="P:signaling"/>
    <property type="evidence" value="ECO:0007669"/>
    <property type="project" value="UniProtKB-ARBA"/>
</dbReference>
<evidence type="ECO:0000256" key="14">
    <source>
        <dbReference type="SAM" id="Phobius"/>
    </source>
</evidence>
<dbReference type="InterPro" id="IPR011641">
    <property type="entry name" value="Tyr-kin_ephrin_A/B_rcpt-like"/>
</dbReference>
<feature type="disulfide bond" evidence="12">
    <location>
        <begin position="1685"/>
        <end position="1694"/>
    </location>
</feature>
<evidence type="ECO:0000256" key="5">
    <source>
        <dbReference type="ARBA" id="ARBA00022729"/>
    </source>
</evidence>
<dbReference type="FunFam" id="2.10.25.10:FF:000122">
    <property type="entry name" value="Protein crumbs homolog 2"/>
    <property type="match status" value="1"/>
</dbReference>
<feature type="disulfide bond" evidence="12">
    <location>
        <begin position="2081"/>
        <end position="2098"/>
    </location>
</feature>
<keyword evidence="10 12" id="KW-1015">Disulfide bond</keyword>
<dbReference type="PROSITE" id="PS01186">
    <property type="entry name" value="EGF_2"/>
    <property type="match status" value="9"/>
</dbReference>
<feature type="disulfide bond" evidence="12">
    <location>
        <begin position="2176"/>
        <end position="2185"/>
    </location>
</feature>
<dbReference type="FunFam" id="2.10.25.10:FF:000004">
    <property type="entry name" value="Neurogenic locus notch 1"/>
    <property type="match status" value="2"/>
</dbReference>
<dbReference type="InterPro" id="IPR016187">
    <property type="entry name" value="CTDL_fold"/>
</dbReference>
<dbReference type="GO" id="GO:0051240">
    <property type="term" value="P:positive regulation of multicellular organismal process"/>
    <property type="evidence" value="ECO:0007669"/>
    <property type="project" value="UniProtKB-ARBA"/>
</dbReference>
<dbReference type="InterPro" id="IPR035976">
    <property type="entry name" value="Sushi/SCR/CCP_sf"/>
</dbReference>
<dbReference type="Pfam" id="PF13385">
    <property type="entry name" value="Laminin_G_3"/>
    <property type="match status" value="1"/>
</dbReference>
<feature type="domain" description="EGF-like" evidence="16">
    <location>
        <begin position="1993"/>
        <end position="2030"/>
    </location>
</feature>
<feature type="disulfide bond" evidence="12">
    <location>
        <begin position="2138"/>
        <end position="2147"/>
    </location>
</feature>
<dbReference type="Pfam" id="PF12662">
    <property type="entry name" value="cEGF"/>
    <property type="match status" value="1"/>
</dbReference>
<dbReference type="CDD" id="cd00041">
    <property type="entry name" value="CUB"/>
    <property type="match status" value="3"/>
</dbReference>
<dbReference type="GO" id="GO:0048732">
    <property type="term" value="P:gland development"/>
    <property type="evidence" value="ECO:0007669"/>
    <property type="project" value="UniProtKB-ARBA"/>
</dbReference>
<dbReference type="GO" id="GO:0005886">
    <property type="term" value="C:plasma membrane"/>
    <property type="evidence" value="ECO:0007669"/>
    <property type="project" value="UniProtKB-SubCell"/>
</dbReference>
<feature type="domain" description="EGF-like" evidence="16">
    <location>
        <begin position="2268"/>
        <end position="2304"/>
    </location>
</feature>
<protein>
    <recommendedName>
        <fullName evidence="21">Cubilin</fullName>
    </recommendedName>
</protein>
<dbReference type="Proteomes" id="UP000245119">
    <property type="component" value="Linkage Group LG1"/>
</dbReference>
<dbReference type="SUPFAM" id="SSF49854">
    <property type="entry name" value="Spermadhesin, CUB domain"/>
    <property type="match status" value="3"/>
</dbReference>
<feature type="disulfide bond" evidence="12">
    <location>
        <begin position="1779"/>
        <end position="1789"/>
    </location>
</feature>
<dbReference type="SMART" id="SM00032">
    <property type="entry name" value="CCP"/>
    <property type="match status" value="5"/>
</dbReference>
<dbReference type="InterPro" id="IPR016186">
    <property type="entry name" value="C-type_lectin-like/link_sf"/>
</dbReference>
<dbReference type="InterPro" id="IPR009030">
    <property type="entry name" value="Growth_fac_rcpt_cys_sf"/>
</dbReference>
<feature type="domain" description="EGF-like" evidence="16">
    <location>
        <begin position="2150"/>
        <end position="2186"/>
    </location>
</feature>
<dbReference type="InterPro" id="IPR026823">
    <property type="entry name" value="cEGF"/>
</dbReference>
<evidence type="ECO:0000256" key="7">
    <source>
        <dbReference type="ARBA" id="ARBA00022837"/>
    </source>
</evidence>
<dbReference type="SUPFAM" id="SSF56436">
    <property type="entry name" value="C-type lectin-like"/>
    <property type="match status" value="1"/>
</dbReference>
<feature type="domain" description="EGF-like" evidence="16">
    <location>
        <begin position="1620"/>
        <end position="1657"/>
    </location>
</feature>
<organism evidence="19 20">
    <name type="scientific">Pomacea canaliculata</name>
    <name type="common">Golden apple snail</name>
    <dbReference type="NCBI Taxonomy" id="400727"/>
    <lineage>
        <taxon>Eukaryota</taxon>
        <taxon>Metazoa</taxon>
        <taxon>Spiralia</taxon>
        <taxon>Lophotrochozoa</taxon>
        <taxon>Mollusca</taxon>
        <taxon>Gastropoda</taxon>
        <taxon>Caenogastropoda</taxon>
        <taxon>Architaenioglossa</taxon>
        <taxon>Ampullarioidea</taxon>
        <taxon>Ampullariidae</taxon>
        <taxon>Pomacea</taxon>
    </lineage>
</organism>
<feature type="domain" description="Sushi" evidence="18">
    <location>
        <begin position="558"/>
        <end position="615"/>
    </location>
</feature>
<feature type="domain" description="CUB" evidence="15">
    <location>
        <begin position="139"/>
        <end position="252"/>
    </location>
</feature>
<keyword evidence="6" id="KW-0677">Repeat</keyword>
<proteinExistence type="predicted"/>
<dbReference type="FunFam" id="2.10.25.10:FF:000391">
    <property type="entry name" value="Weary, isoform C"/>
    <property type="match status" value="1"/>
</dbReference>
<evidence type="ECO:0000256" key="9">
    <source>
        <dbReference type="ARBA" id="ARBA00023136"/>
    </source>
</evidence>
<dbReference type="STRING" id="400727.A0A2T7PVT5"/>
<evidence type="ECO:0008006" key="21">
    <source>
        <dbReference type="Google" id="ProtNLM"/>
    </source>
</evidence>
<dbReference type="Gene3D" id="2.10.25.10">
    <property type="entry name" value="Laminin"/>
    <property type="match status" value="15"/>
</dbReference>
<accession>A0A2T7PVT5</accession>
<dbReference type="PROSITE" id="PS00022">
    <property type="entry name" value="EGF_1"/>
    <property type="match status" value="13"/>
</dbReference>
<feature type="domain" description="C-type lectin" evidence="17">
    <location>
        <begin position="7"/>
        <end position="129"/>
    </location>
</feature>
<dbReference type="FunFam" id="2.10.25.10:FF:000240">
    <property type="entry name" value="Vitamin K-dependent protein S"/>
    <property type="match status" value="1"/>
</dbReference>
<dbReference type="Pfam" id="PF14670">
    <property type="entry name" value="FXa_inhibition"/>
    <property type="match status" value="1"/>
</dbReference>
<feature type="transmembrane region" description="Helical" evidence="14">
    <location>
        <begin position="3680"/>
        <end position="3706"/>
    </location>
</feature>
<keyword evidence="4 14" id="KW-0812">Transmembrane</keyword>
<evidence type="ECO:0000259" key="17">
    <source>
        <dbReference type="PROSITE" id="PS50041"/>
    </source>
</evidence>
<dbReference type="CDD" id="cd00033">
    <property type="entry name" value="CCP"/>
    <property type="match status" value="2"/>
</dbReference>
<dbReference type="Pfam" id="PF07699">
    <property type="entry name" value="Ephrin_rec_like"/>
    <property type="match status" value="16"/>
</dbReference>
<reference evidence="19 20" key="1">
    <citation type="submission" date="2018-04" db="EMBL/GenBank/DDBJ databases">
        <title>The genome of golden apple snail Pomacea canaliculata provides insight into stress tolerance and invasive adaptation.</title>
        <authorList>
            <person name="Liu C."/>
            <person name="Liu B."/>
            <person name="Ren Y."/>
            <person name="Zhang Y."/>
            <person name="Wang H."/>
            <person name="Li S."/>
            <person name="Jiang F."/>
            <person name="Yin L."/>
            <person name="Zhang G."/>
            <person name="Qian W."/>
            <person name="Fan W."/>
        </authorList>
    </citation>
    <scope>NUCLEOTIDE SEQUENCE [LARGE SCALE GENOMIC DNA]</scope>
    <source>
        <strain evidence="19">SZHN2017</strain>
        <tissue evidence="19">Muscle</tissue>
    </source>
</reference>
<dbReference type="GO" id="GO:0007154">
    <property type="term" value="P:cell communication"/>
    <property type="evidence" value="ECO:0007669"/>
    <property type="project" value="UniProtKB-ARBA"/>
</dbReference>
<feature type="domain" description="Sushi" evidence="18">
    <location>
        <begin position="474"/>
        <end position="557"/>
    </location>
</feature>
<dbReference type="PANTHER" id="PTHR12916:SF4">
    <property type="entry name" value="UNINFLATABLE, ISOFORM C"/>
    <property type="match status" value="1"/>
</dbReference>
<gene>
    <name evidence="19" type="ORF">C0Q70_00088</name>
</gene>
<dbReference type="Pfam" id="PF00008">
    <property type="entry name" value="EGF"/>
    <property type="match status" value="8"/>
</dbReference>
<sequence>MFSWTRVGVYCYRLFPDGLPWDSAERVCQSYGSHLIKVKDYYENDEIGNFVNGTGTIEYWTGVTRQGTSASDGRALLWSDGGRAAVSVGCWNNFQPNTTLGQCVTSIIAGRLVRWQLQPCEQKTAYVCQRPAAPADKRCHFDLQDSNGTIMSPNYPNEYPNQANCLWRIQAPLGYNVRLQFKDFSTESQADVVSVLAGGLTLANSRQMAMLSGKISGSALPVYTSNNNFMIVTFSTDIKISNSGFRAVYSTVKAQDLPQPMMLTATSTPKDLYSPLYPEYLSSQDYTWIIQAEQRRQLVTLEIIEVDLKGNDRILIRDGDSVSSNLVTELTSSGGRPPYALSTGRSLYITMQTRGLATGKGFHFRYWQGCRVQRNGTSGELHSPGFNGDKGQYGEYQSCTYDVIVPPGQTVSAVFNYFDVHPSDVLRVYMPGNKILELRGTTQPSSITFNDSFKMEFISDAITVSRGFSLTYSIACSAPVFNAQTSVTSSDAAVTSAVSAFNLGTSVTVSCVTGYTFYAAEHRNTSAEAGFVGLDRVTMTCVEGGRWDVHSLPRCEPRYCGKAPPVANAYISQSTGVTYQATVRYECYPGFSITGSSTIMCSSQGVWTTAPSCTTSSCSAQPMTIPNGAVNVTSGDGTSFGSILEYSCSRGYQLAGSPILFCGSSGSWSASAPTCQALTCLVPTIPRATVTHSGTLVPLGTSVTATCNAGYVTSLPGGSLTVTCDATRTFPGLSDLTFQDRCVSEPGYCSQLCQDSMTEGRKCSCNLGYSLAPDGRTCGDIDECQVENGGCDHICKNTPGSYQCECKSGYKLFANNGDEGFTVARTEDGTRAGDIRRLHHTCVPVRCPAPPVVASGKCWSTSPATTIRTTWSTCVTSASSCKAETHSPAPPPASGTYLPLCAKVVQFGHNVTLTCDVPGRGVVSKYRWCVYYQGRCQLAGADNECGLVECGRPKSMPGSQSVPPSSSVYGASFQFVCQNLYNILGNSSKGTELCDARAAESGTLVTFGVKVRAAPRRDPECHVLQPGRAGQLPVQQAWLYFVQPSSHPVPDEPQWLGIVLQRQCPDLSRHPGSHPELQHQLGGLEVRSPVRCGVRPHGAGQRRGQDVQDHRRSCDIIPVLQPSAVQDLVVFTFTASDYNNNQAQCTTTVAMKAAKCSPLSLREPIHGKRNCHENTDNSGYQCQLSCEPGYVFFEQGSDTAIVKTCNDGDTWQGPPVSACVIANQLSQETLFRQTFRFNYTQMDSSAPCTNSQRYIDRIVSSNSLEESVKYLPEVCVVSETSGRRPTGTLTIANVTIHTGYVLIDYTLTYDRRNSQIYWSCKDPVKLNYEGDVFIITESLRQNFTPISCPPPSAAPPAEAGLSRRNFSASSANRSRGQANKRVHLQLTTIPVTVTARGRCLIESQVAEVVYYLYALVLSQLSCSEGMRSASNNTCEVCPPGTYNQNPGQMATCTNCPAGTSTQAGAVSSSECTAMCSLGTYSATGLPPCQMCPKNTYGVNSTYCAPCASGHVTRTSGSTSASQCLAPCAAGTYNVIDGHGSCSPCPANFYASQVGAQFCTECGGNTYTTSTASTTQSACVEFTGCTGKANPCKNGGTCSIAEHTTVCTCPEGFLGEFCDLPVNRCDSSPCYNGGTCTIDSSGNPVCSCPTGSSGSRCEVIAKTCQSDTCQNGGACRNDLNSFTCLCPLGFSGNRCQTAVKLCEPNPCQHGGTCQSFNNVRYQCQCRSGYQGDNCELNIDDCASNPCLHGGNCTDLVDAYQCTCPPGRYTGPNCETRISRCSPSLCGPGQCVEDHVHDTFRCICKPGSAYGVVCQFEAFFGVEVNSPVNYTYVQSGVMATTCLEMCEEVDCSEVMFDNATLTCRIVDPADRVPSVANGSHIYYIRICQQVEEYYWTPWYDSFLPGDNINSGDDEQRSSLMALGLNICEGTLPVEAQCKTVNGTPSTDVLDVPCTPDLGLLCFNQQQSDQRCDNYEIRFKCLSSRVPSLAASPCEAIDYCSNNNVCSYNGTCTSMSTEATCDCYPGFTGSRCQHNVDDCAATPGACLNGATCRDMYGTYACDCAPGYTGSQCETNIDDCSAAPCSLTGTQGCVDQVKGYLCDCQAGYTGRHCEVNIDDCASMPCLHGSTCIDRVNGFHCTCPAGWEGDRCQVMVKSCQSNPCGNSATCLNLFADFFCSCLPNTYGKTCSSASSVCTSANPCLHGGHCVESSGMTMCQCTNEYEGEGCEIQKDVCSGNQTVCHNGGTCVSASSGSYSCHCLDGFSGPSCERNIDDCAGSTCHPGSTCIDMVNTHFCRCPVGFSGDLCDKAIEVNFDLKFSLPEKNNMAALGYPIHLKGGGFTITLWIKYTNRESGLGTIFTAFQVPQANSLADKRELLRLDRQGLVVSLDGTTRRLNSSVDYFHDGAWHYIAISWNATTGLFSFFVDTIRNPIYNYNTAVDLDMYVWLVLGCYYNTTDTCTRGDGYNGYVSQVSLYNRELLFTEELTVIGNSDPFARFPGVQMTWGEFLLYPGVTRVYPTKVDASCPQGFTSHPSCTIPIPGKQMVSVSGDTCPKDIILYSSKRVTQVTWAEPTFSGSASSVVSALSSDDQCSTPSKPLMADQVFCANFTDDERRGYRQCSLNCMKNYTPVVPTPDVYTCGPVGSWDPPSMYKRFTLPPCGKINTPTRRVIATIAYEVPSKECVYLRNELARRMTGVLMTENSAWSRQLCKAPDCSDIPLDISCQTNNVGGQKLQVTHPTNLTVSLTIDNAPTRLTSTNDSSMSISPENLLQLMTLTRGSFDFGTLTPSAMISRKNYIAEAEPNPDRSDIQIRLQCPAPQGFVDNECVDCSPGSYYDNTTLSCVLCPVGRYQAKYGYTTCDTCSIGTTTESAGSSSSQDCKHDCPPGEELTENGSCTPCTIGFFKPSGETLCGPCPMGLVTNDTGAESLADCNVADNRPGFIRLRPDETRTMPCPIGTYQDQKWQYTCISCGGHNYRTDFMAATSPRDCKCDLLPRGQERDGNLEACRPCDVGYYRTGENPYSRCELCPNNTRTDTTGAFNMSQCSIFRCPAGYTPTNNQTSCVPCPRGTYQPKKDATDCMRCAGDKVDTRQPGATSDKQCEVFCDSGYEKLSNGSCSICAIGFFKNNSIDTFQTCTRCSDPRFVTPHEGAVGEMLCTVLNCTEGTRINYAKRVCEDCPLGTYQDEPYQTTCKNCSAGMSTRNNGTRLASDCETFCQNGFEKNSVTDMCDECQRGFYKNNNNYVFMDCTLCPTEYVTLNNGSSQLSDCIVRNCTPGQYIAMGGINCNLCDYGLYQPYWWQSQCLKCPQDRTTQRLGAISLSECILSCPPGKENKPGAYNCTPCEQGFFKSKEAAASCDKCPVGTTTRDGGATDQSECDQTACEAGSIPSKTDPKMCARCPFATYQPLRWQQECIRCPAGYTTLVRGATSNSSCILDCPAGQQYLENETRCEKCPIGFYNTDLNPESSTCVLCSLDLITPSTGSTSERDCSIRNCSLPGQYRDPLANECRDCPRGQWQDQKWQTGCMSCPPGTTTHTQAATSEQDCQQDCAEGMELRNGQCEKCLVGEYRNKSQSWECQPCPAGLTTQTIGSSSLTDCLVCGQYKAKCLSCADKCQTSANNCSVNADCRSSDNGIRYICANEGFCMNGGACVYELGRCECTVHYTGDRCDLRKDALAAGLSEKDVIITAVVATLAFLLFLIILIVCCCVLARRRQRTKVPLTRNDSEERGSIATRMSLRNVDDFTVYATKPTTFTAGPRMLLPVQGHQVYENPTYVFNTATHEGHVSDGDPAVYKA</sequence>
<feature type="domain" description="EGF-like" evidence="16">
    <location>
        <begin position="2227"/>
        <end position="2266"/>
    </location>
</feature>
<feature type="disulfide bond" evidence="12">
    <location>
        <begin position="3655"/>
        <end position="3664"/>
    </location>
</feature>
<evidence type="ECO:0000256" key="12">
    <source>
        <dbReference type="PROSITE-ProRule" id="PRU00076"/>
    </source>
</evidence>
<dbReference type="InterPro" id="IPR001304">
    <property type="entry name" value="C-type_lectin-like"/>
</dbReference>
<dbReference type="EMBL" id="PZQS01000001">
    <property type="protein sequence ID" value="PVD37497.1"/>
    <property type="molecule type" value="Genomic_DNA"/>
</dbReference>
<feature type="disulfide bond" evidence="12">
    <location>
        <begin position="2100"/>
        <end position="2109"/>
    </location>
</feature>
<evidence type="ECO:0000256" key="3">
    <source>
        <dbReference type="ARBA" id="ARBA00022536"/>
    </source>
</evidence>
<evidence type="ECO:0000256" key="8">
    <source>
        <dbReference type="ARBA" id="ARBA00022989"/>
    </source>
</evidence>
<keyword evidence="13" id="KW-0768">Sushi</keyword>
<dbReference type="Gene3D" id="3.10.100.10">
    <property type="entry name" value="Mannose-Binding Protein A, subunit A"/>
    <property type="match status" value="1"/>
</dbReference>
<feature type="disulfide bond" evidence="12">
    <location>
        <begin position="2215"/>
        <end position="2224"/>
    </location>
</feature>
<feature type="domain" description="EGF-like" evidence="16">
    <location>
        <begin position="1659"/>
        <end position="1695"/>
    </location>
</feature>
<dbReference type="PROSITE" id="PS50041">
    <property type="entry name" value="C_TYPE_LECTIN_2"/>
    <property type="match status" value="1"/>
</dbReference>
<dbReference type="GO" id="GO:0005509">
    <property type="term" value="F:calcium ion binding"/>
    <property type="evidence" value="ECO:0007669"/>
    <property type="project" value="InterPro"/>
</dbReference>
<feature type="domain" description="EGF-like" evidence="16">
    <location>
        <begin position="2032"/>
        <end position="2070"/>
    </location>
</feature>
<feature type="domain" description="EGF-like" evidence="16">
    <location>
        <begin position="1697"/>
        <end position="1734"/>
    </location>
</feature>
<feature type="domain" description="EGF-like" evidence="16">
    <location>
        <begin position="1775"/>
        <end position="1813"/>
    </location>
</feature>
<dbReference type="InterPro" id="IPR000742">
    <property type="entry name" value="EGF"/>
</dbReference>
<dbReference type="InterPro" id="IPR000859">
    <property type="entry name" value="CUB_dom"/>
</dbReference>
<dbReference type="SMART" id="SM00034">
    <property type="entry name" value="CLECT"/>
    <property type="match status" value="1"/>
</dbReference>
<feature type="domain" description="EGF-like" evidence="16">
    <location>
        <begin position="1736"/>
        <end position="1773"/>
    </location>
</feature>
<feature type="domain" description="EGF-like" evidence="16">
    <location>
        <begin position="1580"/>
        <end position="1618"/>
    </location>
</feature>
<dbReference type="PROSITE" id="PS01187">
    <property type="entry name" value="EGF_CA"/>
    <property type="match status" value="4"/>
</dbReference>
<dbReference type="PANTHER" id="PTHR12916">
    <property type="entry name" value="CYTOCHROME C OXIDASE POLYPEPTIDE VIC-2"/>
    <property type="match status" value="1"/>
</dbReference>
<keyword evidence="3 12" id="KW-0245">EGF-like domain</keyword>
<evidence type="ECO:0000256" key="1">
    <source>
        <dbReference type="ARBA" id="ARBA00004251"/>
    </source>
</evidence>
<dbReference type="SMART" id="SM00179">
    <property type="entry name" value="EGF_CA"/>
    <property type="match status" value="13"/>
</dbReference>
<evidence type="ECO:0000256" key="13">
    <source>
        <dbReference type="PROSITE-ProRule" id="PRU00302"/>
    </source>
</evidence>
<dbReference type="CDD" id="cd00054">
    <property type="entry name" value="EGF_CA"/>
    <property type="match status" value="12"/>
</dbReference>
<dbReference type="InterPro" id="IPR035914">
    <property type="entry name" value="Sperma_CUB_dom_sf"/>
</dbReference>
<dbReference type="SUPFAM" id="SSF49899">
    <property type="entry name" value="Concanavalin A-like lectins/glucanases"/>
    <property type="match status" value="1"/>
</dbReference>
<feature type="disulfide bond" evidence="12">
    <location>
        <begin position="1608"/>
        <end position="1617"/>
    </location>
</feature>
<feature type="domain" description="EGF-like" evidence="16">
    <location>
        <begin position="2112"/>
        <end position="2148"/>
    </location>
</feature>
<evidence type="ECO:0000259" key="15">
    <source>
        <dbReference type="PROSITE" id="PS01180"/>
    </source>
</evidence>
<dbReference type="SMART" id="SM00181">
    <property type="entry name" value="EGF"/>
    <property type="match status" value="22"/>
</dbReference>
<dbReference type="InterPro" id="IPR000436">
    <property type="entry name" value="Sushi_SCR_CCP_dom"/>
</dbReference>
<feature type="disulfide bond" evidence="12">
    <location>
        <begin position="1647"/>
        <end position="1656"/>
    </location>
</feature>
<comment type="caution">
    <text evidence="19">The sequence shown here is derived from an EMBL/GenBank/DDBJ whole genome shotgun (WGS) entry which is preliminary data.</text>
</comment>
<feature type="disulfide bond" evidence="13">
    <location>
        <begin position="648"/>
        <end position="675"/>
    </location>
</feature>
<dbReference type="FunFam" id="2.10.25.10:FF:000118">
    <property type="entry name" value="protein delta homolog 2"/>
    <property type="match status" value="1"/>
</dbReference>
<dbReference type="CDD" id="cd00037">
    <property type="entry name" value="CLECT"/>
    <property type="match status" value="1"/>
</dbReference>
<dbReference type="SUPFAM" id="SSF57535">
    <property type="entry name" value="Complement control module/SCR domain"/>
    <property type="match status" value="4"/>
</dbReference>
<feature type="disulfide bond" evidence="12">
    <location>
        <begin position="2256"/>
        <end position="2265"/>
    </location>
</feature>
<evidence type="ECO:0000259" key="16">
    <source>
        <dbReference type="PROSITE" id="PS50026"/>
    </source>
</evidence>
<dbReference type="SUPFAM" id="SSF57184">
    <property type="entry name" value="Growth factor receptor domain"/>
    <property type="match status" value="6"/>
</dbReference>
<feature type="disulfide bond" evidence="12">
    <location>
        <begin position="2020"/>
        <end position="2029"/>
    </location>
</feature>
<evidence type="ECO:0000259" key="18">
    <source>
        <dbReference type="PROSITE" id="PS50923"/>
    </source>
</evidence>
<dbReference type="SMART" id="SM01411">
    <property type="entry name" value="Ephrin_rec_like"/>
    <property type="match status" value="17"/>
</dbReference>
<feature type="disulfide bond" evidence="12">
    <location>
        <begin position="2060"/>
        <end position="2069"/>
    </location>
</feature>
<feature type="disulfide bond" evidence="12">
    <location>
        <begin position="2294"/>
        <end position="2303"/>
    </location>
</feature>
<evidence type="ECO:0000256" key="11">
    <source>
        <dbReference type="ARBA" id="ARBA00023180"/>
    </source>
</evidence>
<keyword evidence="9 14" id="KW-0472">Membrane</keyword>
<feature type="domain" description="Sushi" evidence="18">
    <location>
        <begin position="616"/>
        <end position="677"/>
    </location>
</feature>
<dbReference type="FunFam" id="2.10.25.10:FF:000031">
    <property type="entry name" value="neurogenic locus notch homolog protein 3"/>
    <property type="match status" value="1"/>
</dbReference>
<comment type="subcellular location">
    <subcellularLocation>
        <location evidence="1">Cell membrane</location>
        <topology evidence="1">Single-pass type I membrane protein</topology>
    </subcellularLocation>
</comment>
<dbReference type="Gene3D" id="2.60.120.200">
    <property type="match status" value="1"/>
</dbReference>
<dbReference type="Pfam" id="PF00084">
    <property type="entry name" value="Sushi"/>
    <property type="match status" value="2"/>
</dbReference>
<feature type="domain" description="EGF-like" evidence="16">
    <location>
        <begin position="2072"/>
        <end position="2110"/>
    </location>
</feature>
<dbReference type="Pfam" id="PF00431">
    <property type="entry name" value="CUB"/>
    <property type="match status" value="3"/>
</dbReference>
<keyword evidence="8 14" id="KW-1133">Transmembrane helix</keyword>
<dbReference type="PROSITE" id="PS50026">
    <property type="entry name" value="EGF_3"/>
    <property type="match status" value="15"/>
</dbReference>
<dbReference type="PROSITE" id="PS01180">
    <property type="entry name" value="CUB"/>
    <property type="match status" value="2"/>
</dbReference>
<keyword evidence="7" id="KW-0106">Calcium</keyword>
<dbReference type="InterPro" id="IPR001881">
    <property type="entry name" value="EGF-like_Ca-bd_dom"/>
</dbReference>
<dbReference type="PROSITE" id="PS50923">
    <property type="entry name" value="SUSHI"/>
    <property type="match status" value="3"/>
</dbReference>
<dbReference type="InterPro" id="IPR000152">
    <property type="entry name" value="EGF-type_Asp/Asn_hydroxyl_site"/>
</dbReference>
<keyword evidence="11" id="KW-0325">Glycoprotein</keyword>
<dbReference type="Pfam" id="PF12661">
    <property type="entry name" value="hEGF"/>
    <property type="match status" value="3"/>
</dbReference>
<feature type="domain" description="EGF-like" evidence="16">
    <location>
        <begin position="2188"/>
        <end position="2225"/>
    </location>
</feature>
<dbReference type="InterPro" id="IPR013320">
    <property type="entry name" value="ConA-like_dom_sf"/>
</dbReference>
<dbReference type="Gene3D" id="2.60.120.290">
    <property type="entry name" value="Spermadhesin, CUB domain"/>
    <property type="match status" value="3"/>
</dbReference>
<dbReference type="InterPro" id="IPR018097">
    <property type="entry name" value="EGF_Ca-bd_CS"/>
</dbReference>
<dbReference type="SMART" id="SM00042">
    <property type="entry name" value="CUB"/>
    <property type="match status" value="3"/>
</dbReference>
<evidence type="ECO:0000256" key="2">
    <source>
        <dbReference type="ARBA" id="ARBA00022475"/>
    </source>
</evidence>